<evidence type="ECO:0000313" key="3">
    <source>
        <dbReference type="Proteomes" id="UP000054544"/>
    </source>
</evidence>
<keyword evidence="1" id="KW-0732">Signal</keyword>
<name>A0A0D9NKH7_METAN</name>
<evidence type="ECO:0000313" key="2">
    <source>
        <dbReference type="EMBL" id="KJK74469.1"/>
    </source>
</evidence>
<protein>
    <submittedName>
        <fullName evidence="2">Uncharacterized protein</fullName>
    </submittedName>
</protein>
<proteinExistence type="predicted"/>
<keyword evidence="3" id="KW-1185">Reference proteome</keyword>
<dbReference type="EMBL" id="KE384759">
    <property type="protein sequence ID" value="KJK74469.1"/>
    <property type="molecule type" value="Genomic_DNA"/>
</dbReference>
<sequence length="474" mass="53197">MKLSIRLVALLAGLAVGSPKLDKRQMDQANEALTKYCNEAGLKVATSVALLIYDPDKPGNELTGSCLKKDESEFGDPSQGPSIKAGIEFCKKLERPFKGTSSSKFSKNNYWIIWCGKEGDDIDRITGLSVLNQILSDSGDDLEKLKIFVKSLMRDATGTGTDIYNALKALPTKSGVPLAGTSGPALIIFHDFIVINAQKGGLFGPETKLGKWLRTNPFTGRPGKPGPVFGGEDLNYDYDLKPTVKCIPFKDESNLFWDEDVKRCIAFHDQQPQCDTSYAYDVTTRLGKSQSQLCAIEKQRREMRPKEREQQIQKEEASCIGPQVACTKNDRFWYCMEIYGGDEEVCRQNGGSPSAGRTVTDDEERQRAEALCFKPERSCRNKLQQFWHCMSTEGQEKVCEGQAYGWYTNSSHPELGEEKKQELQKEADKCFSPKLGCVNSFGQFLYCMDDGYPSLDKCRRNGWEMRRQPERGNK</sequence>
<dbReference type="Proteomes" id="UP000054544">
    <property type="component" value="Unassembled WGS sequence"/>
</dbReference>
<evidence type="ECO:0000256" key="1">
    <source>
        <dbReference type="SAM" id="SignalP"/>
    </source>
</evidence>
<gene>
    <name evidence="2" type="ORF">H634G_10236</name>
</gene>
<reference evidence="3" key="1">
    <citation type="journal article" date="2014" name="BMC Genomics">
        <title>The genome sequence of the biocontrol fungus Metarhizium anisopliae and comparative genomics of Metarhizium species.</title>
        <authorList>
            <person name="Pattemore J.A."/>
            <person name="Hane J.K."/>
            <person name="Williams A.H."/>
            <person name="Wilson B.A."/>
            <person name="Stodart B.J."/>
            <person name="Ash G.J."/>
        </authorList>
    </citation>
    <scope>NUCLEOTIDE SEQUENCE [LARGE SCALE GENOMIC DNA]</scope>
    <source>
        <strain evidence="3">BRIP 53293</strain>
    </source>
</reference>
<feature type="signal peptide" evidence="1">
    <location>
        <begin position="1"/>
        <end position="17"/>
    </location>
</feature>
<organism evidence="2 3">
    <name type="scientific">Metarhizium anisopliae BRIP 53293</name>
    <dbReference type="NCBI Taxonomy" id="1291518"/>
    <lineage>
        <taxon>Eukaryota</taxon>
        <taxon>Fungi</taxon>
        <taxon>Dikarya</taxon>
        <taxon>Ascomycota</taxon>
        <taxon>Pezizomycotina</taxon>
        <taxon>Sordariomycetes</taxon>
        <taxon>Hypocreomycetidae</taxon>
        <taxon>Hypocreales</taxon>
        <taxon>Clavicipitaceae</taxon>
        <taxon>Metarhizium</taxon>
    </lineage>
</organism>
<dbReference type="AlphaFoldDB" id="A0A0D9NKH7"/>
<accession>A0A0D9NKH7</accession>
<feature type="chain" id="PRO_5002341561" evidence="1">
    <location>
        <begin position="18"/>
        <end position="474"/>
    </location>
</feature>